<name>A0A1V9G2U2_9BACT</name>
<keyword evidence="4 5" id="KW-0472">Membrane</keyword>
<evidence type="ECO:0000256" key="1">
    <source>
        <dbReference type="ARBA" id="ARBA00022475"/>
    </source>
</evidence>
<feature type="transmembrane region" description="Helical" evidence="5">
    <location>
        <begin position="12"/>
        <end position="31"/>
    </location>
</feature>
<dbReference type="OrthoDB" id="6206554at2"/>
<evidence type="ECO:0000256" key="2">
    <source>
        <dbReference type="ARBA" id="ARBA00022692"/>
    </source>
</evidence>
<dbReference type="InterPro" id="IPR050768">
    <property type="entry name" value="UPF0353/GerABKA_families"/>
</dbReference>
<gene>
    <name evidence="7" type="ORF">A3860_19305</name>
</gene>
<organism evidence="7 8">
    <name type="scientific">Niastella vici</name>
    <dbReference type="NCBI Taxonomy" id="1703345"/>
    <lineage>
        <taxon>Bacteria</taxon>
        <taxon>Pseudomonadati</taxon>
        <taxon>Bacteroidota</taxon>
        <taxon>Chitinophagia</taxon>
        <taxon>Chitinophagales</taxon>
        <taxon>Chitinophagaceae</taxon>
        <taxon>Niastella</taxon>
    </lineage>
</organism>
<dbReference type="PROSITE" id="PS50234">
    <property type="entry name" value="VWFA"/>
    <property type="match status" value="1"/>
</dbReference>
<proteinExistence type="predicted"/>
<sequence>MLYNWFEHITFAYPEVFGLFVMIPAMLYWYLNRYGRQQGTIKVSSLSVYRKSSSWKNTFRHAPFIIRLLAVSCIIMAMARPQTRNDEELKNGQGIDIILCLDVSGSMLAQDFLPDRMEASKQMAAAFVDMRPTDRIGVVIFSGESFTLVPLTTDKAVLKTQIYNIQRGLLEDGTAIGDGLGVSVDRLKSVKTKSKVIILLTDGEDQGGRIDPLAGKELAKSYGIRVYTIGVGSEGYAPVPIPDGAGGTTTRQQKVNIDEKLLRMIATETGGLYYRARDNESLKRIYTEIDKLEKSRIEVTSLKRYTERFFPFAFAAAVLMILEIFLRYTLFRKFP</sequence>
<reference evidence="7 8" key="1">
    <citation type="submission" date="2016-03" db="EMBL/GenBank/DDBJ databases">
        <title>Niastella vici sp. nov., isolated from farmland soil.</title>
        <authorList>
            <person name="Chen L."/>
            <person name="Wang D."/>
            <person name="Yang S."/>
            <person name="Wang G."/>
        </authorList>
    </citation>
    <scope>NUCLEOTIDE SEQUENCE [LARGE SCALE GENOMIC DNA]</scope>
    <source>
        <strain evidence="7 8">DJ57</strain>
    </source>
</reference>
<dbReference type="Proteomes" id="UP000192796">
    <property type="component" value="Unassembled WGS sequence"/>
</dbReference>
<evidence type="ECO:0000256" key="5">
    <source>
        <dbReference type="SAM" id="Phobius"/>
    </source>
</evidence>
<dbReference type="EMBL" id="LVYD01000041">
    <property type="protein sequence ID" value="OQP64900.1"/>
    <property type="molecule type" value="Genomic_DNA"/>
</dbReference>
<keyword evidence="3 5" id="KW-1133">Transmembrane helix</keyword>
<dbReference type="InterPro" id="IPR002035">
    <property type="entry name" value="VWF_A"/>
</dbReference>
<accession>A0A1V9G2U2</accession>
<dbReference type="STRING" id="1703345.A3860_19305"/>
<dbReference type="CDD" id="cd01467">
    <property type="entry name" value="vWA_BatA_type"/>
    <property type="match status" value="1"/>
</dbReference>
<dbReference type="InterPro" id="IPR036465">
    <property type="entry name" value="vWFA_dom_sf"/>
</dbReference>
<keyword evidence="8" id="KW-1185">Reference proteome</keyword>
<evidence type="ECO:0000256" key="4">
    <source>
        <dbReference type="ARBA" id="ARBA00023136"/>
    </source>
</evidence>
<evidence type="ECO:0000313" key="7">
    <source>
        <dbReference type="EMBL" id="OQP64900.1"/>
    </source>
</evidence>
<evidence type="ECO:0000256" key="3">
    <source>
        <dbReference type="ARBA" id="ARBA00022989"/>
    </source>
</evidence>
<dbReference type="Pfam" id="PF07584">
    <property type="entry name" value="BatA"/>
    <property type="match status" value="1"/>
</dbReference>
<dbReference type="PANTHER" id="PTHR22550">
    <property type="entry name" value="SPORE GERMINATION PROTEIN"/>
    <property type="match status" value="1"/>
</dbReference>
<feature type="transmembrane region" description="Helical" evidence="5">
    <location>
        <begin position="309"/>
        <end position="330"/>
    </location>
</feature>
<dbReference type="SMART" id="SM00327">
    <property type="entry name" value="VWA"/>
    <property type="match status" value="1"/>
</dbReference>
<evidence type="ECO:0000259" key="6">
    <source>
        <dbReference type="PROSITE" id="PS50234"/>
    </source>
</evidence>
<dbReference type="AlphaFoldDB" id="A0A1V9G2U2"/>
<protein>
    <submittedName>
        <fullName evidence="7">Aerotolerance regulator BatA</fullName>
    </submittedName>
</protein>
<dbReference type="Pfam" id="PF00092">
    <property type="entry name" value="VWA"/>
    <property type="match status" value="1"/>
</dbReference>
<comment type="caution">
    <text evidence="7">The sequence shown here is derived from an EMBL/GenBank/DDBJ whole genome shotgun (WGS) entry which is preliminary data.</text>
</comment>
<dbReference type="PANTHER" id="PTHR22550:SF5">
    <property type="entry name" value="LEUCINE ZIPPER PROTEIN 4"/>
    <property type="match status" value="1"/>
</dbReference>
<feature type="domain" description="VWFA" evidence="6">
    <location>
        <begin position="96"/>
        <end position="289"/>
    </location>
</feature>
<evidence type="ECO:0000313" key="8">
    <source>
        <dbReference type="Proteomes" id="UP000192796"/>
    </source>
</evidence>
<keyword evidence="2 5" id="KW-0812">Transmembrane</keyword>
<dbReference type="RefSeq" id="WP_081146734.1">
    <property type="nucleotide sequence ID" value="NZ_LVYD01000041.1"/>
</dbReference>
<dbReference type="Gene3D" id="3.40.50.410">
    <property type="entry name" value="von Willebrand factor, type A domain"/>
    <property type="match status" value="1"/>
</dbReference>
<dbReference type="SUPFAM" id="SSF53300">
    <property type="entry name" value="vWA-like"/>
    <property type="match status" value="1"/>
</dbReference>
<keyword evidence="1" id="KW-1003">Cell membrane</keyword>
<dbReference type="InterPro" id="IPR024163">
    <property type="entry name" value="Aerotolerance_reg_N"/>
</dbReference>
<dbReference type="InterPro" id="IPR033881">
    <property type="entry name" value="vWA_BatA_type"/>
</dbReference>